<dbReference type="Proteomes" id="UP000188603">
    <property type="component" value="Chromosome"/>
</dbReference>
<gene>
    <name evidence="2" type="ORF">B0W44_11760</name>
</gene>
<name>A0A1U9K8K4_9BACL</name>
<dbReference type="GO" id="GO:0070063">
    <property type="term" value="F:RNA polymerase binding"/>
    <property type="evidence" value="ECO:0007669"/>
    <property type="project" value="InterPro"/>
</dbReference>
<dbReference type="Gene3D" id="3.10.50.30">
    <property type="entry name" value="Transcription elongation factor, GreA/GreB, C-terminal domain"/>
    <property type="match status" value="1"/>
</dbReference>
<sequence>MTTVSLESDALRKRLIEQLTFFDENKMQLLDTYFPHDRFGYQERERYLHFLDRYVKAVETIVQQLNEASGSAIPKVLIGCEVLLFYEEYDEEDTLTICFPEKADPDSGKVSFLSPIASQILLRSVDDTVQLNTPQGDTSVTIRDIRFADW</sequence>
<dbReference type="InterPro" id="IPR036953">
    <property type="entry name" value="GreA/GreB_C_sf"/>
</dbReference>
<protein>
    <recommendedName>
        <fullName evidence="1">Transcription elongation factor GreA/GreB C-terminal domain-containing protein</fullName>
    </recommendedName>
</protein>
<dbReference type="InterPro" id="IPR023459">
    <property type="entry name" value="Tscrpt_elong_fac_GreA/B_fam"/>
</dbReference>
<dbReference type="PANTHER" id="PTHR30437">
    <property type="entry name" value="TRANSCRIPTION ELONGATION FACTOR GREA"/>
    <property type="match status" value="1"/>
</dbReference>
<evidence type="ECO:0000259" key="1">
    <source>
        <dbReference type="Pfam" id="PF01272"/>
    </source>
</evidence>
<feature type="domain" description="Transcription elongation factor GreA/GreB C-terminal" evidence="1">
    <location>
        <begin position="75"/>
        <end position="146"/>
    </location>
</feature>
<organism evidence="2 3">
    <name type="scientific">Novibacillus thermophilus</name>
    <dbReference type="NCBI Taxonomy" id="1471761"/>
    <lineage>
        <taxon>Bacteria</taxon>
        <taxon>Bacillati</taxon>
        <taxon>Bacillota</taxon>
        <taxon>Bacilli</taxon>
        <taxon>Bacillales</taxon>
        <taxon>Thermoactinomycetaceae</taxon>
        <taxon>Novibacillus</taxon>
    </lineage>
</organism>
<dbReference type="AlphaFoldDB" id="A0A1U9K8K4"/>
<dbReference type="GO" id="GO:0032784">
    <property type="term" value="P:regulation of DNA-templated transcription elongation"/>
    <property type="evidence" value="ECO:0007669"/>
    <property type="project" value="InterPro"/>
</dbReference>
<proteinExistence type="predicted"/>
<dbReference type="Pfam" id="PF01272">
    <property type="entry name" value="GreA_GreB"/>
    <property type="match status" value="1"/>
</dbReference>
<dbReference type="STRING" id="1471761.B0W44_11760"/>
<dbReference type="OrthoDB" id="2898253at2"/>
<dbReference type="GO" id="GO:0006354">
    <property type="term" value="P:DNA-templated transcription elongation"/>
    <property type="evidence" value="ECO:0007669"/>
    <property type="project" value="TreeGrafter"/>
</dbReference>
<evidence type="ECO:0000313" key="3">
    <source>
        <dbReference type="Proteomes" id="UP000188603"/>
    </source>
</evidence>
<evidence type="ECO:0000313" key="2">
    <source>
        <dbReference type="EMBL" id="AQS56336.1"/>
    </source>
</evidence>
<accession>A0A1U9K8K4</accession>
<dbReference type="EMBL" id="CP019699">
    <property type="protein sequence ID" value="AQS56336.1"/>
    <property type="molecule type" value="Genomic_DNA"/>
</dbReference>
<dbReference type="SUPFAM" id="SSF54534">
    <property type="entry name" value="FKBP-like"/>
    <property type="match status" value="1"/>
</dbReference>
<dbReference type="GO" id="GO:0003677">
    <property type="term" value="F:DNA binding"/>
    <property type="evidence" value="ECO:0007669"/>
    <property type="project" value="InterPro"/>
</dbReference>
<dbReference type="KEGG" id="ntr:B0W44_11760"/>
<dbReference type="PANTHER" id="PTHR30437:SF4">
    <property type="entry name" value="TRANSCRIPTION ELONGATION FACTOR GREA"/>
    <property type="match status" value="1"/>
</dbReference>
<reference evidence="2 3" key="1">
    <citation type="journal article" date="2015" name="Int. J. Syst. Evol. Microbiol.">
        <title>Novibacillus thermophilus gen. nov., sp. nov., a Gram-staining-negative and moderately thermophilic member of the family Thermoactinomycetaceae.</title>
        <authorList>
            <person name="Yang G."/>
            <person name="Chen J."/>
            <person name="Zhou S."/>
        </authorList>
    </citation>
    <scope>NUCLEOTIDE SEQUENCE [LARGE SCALE GENOMIC DNA]</scope>
    <source>
        <strain evidence="2 3">SG-1</strain>
    </source>
</reference>
<keyword evidence="3" id="KW-1185">Reference proteome</keyword>
<dbReference type="RefSeq" id="WP_077720200.1">
    <property type="nucleotide sequence ID" value="NZ_CP019699.1"/>
</dbReference>
<dbReference type="InterPro" id="IPR001437">
    <property type="entry name" value="Tscrpt_elong_fac_GreA/B_C"/>
</dbReference>